<accession>A0A9N9QJR2</accession>
<dbReference type="SUPFAM" id="SSF48464">
    <property type="entry name" value="ENTH/VHS domain"/>
    <property type="match status" value="1"/>
</dbReference>
<organism evidence="3 4">
    <name type="scientific">Ceutorhynchus assimilis</name>
    <name type="common">cabbage seed weevil</name>
    <dbReference type="NCBI Taxonomy" id="467358"/>
    <lineage>
        <taxon>Eukaryota</taxon>
        <taxon>Metazoa</taxon>
        <taxon>Ecdysozoa</taxon>
        <taxon>Arthropoda</taxon>
        <taxon>Hexapoda</taxon>
        <taxon>Insecta</taxon>
        <taxon>Pterygota</taxon>
        <taxon>Neoptera</taxon>
        <taxon>Endopterygota</taxon>
        <taxon>Coleoptera</taxon>
        <taxon>Polyphaga</taxon>
        <taxon>Cucujiformia</taxon>
        <taxon>Curculionidae</taxon>
        <taxon>Ceutorhynchinae</taxon>
        <taxon>Ceutorhynchus</taxon>
    </lineage>
</organism>
<dbReference type="Pfam" id="PF04818">
    <property type="entry name" value="CID"/>
    <property type="match status" value="1"/>
</dbReference>
<dbReference type="GO" id="GO:0031124">
    <property type="term" value="P:mRNA 3'-end processing"/>
    <property type="evidence" value="ECO:0007669"/>
    <property type="project" value="TreeGrafter"/>
</dbReference>
<dbReference type="PANTHER" id="PTHR12460:SF0">
    <property type="entry name" value="CID DOMAIN-CONTAINING PROTEIN-RELATED"/>
    <property type="match status" value="1"/>
</dbReference>
<dbReference type="Proteomes" id="UP001152799">
    <property type="component" value="Chromosome 4"/>
</dbReference>
<evidence type="ECO:0000259" key="2">
    <source>
        <dbReference type="PROSITE" id="PS51391"/>
    </source>
</evidence>
<gene>
    <name evidence="3" type="ORF">CEUTPL_LOCUS8681</name>
</gene>
<dbReference type="GO" id="GO:0000993">
    <property type="term" value="F:RNA polymerase II complex binding"/>
    <property type="evidence" value="ECO:0007669"/>
    <property type="project" value="TreeGrafter"/>
</dbReference>
<reference evidence="3" key="1">
    <citation type="submission" date="2022-01" db="EMBL/GenBank/DDBJ databases">
        <authorList>
            <person name="King R."/>
        </authorList>
    </citation>
    <scope>NUCLEOTIDE SEQUENCE</scope>
</reference>
<evidence type="ECO:0000256" key="1">
    <source>
        <dbReference type="SAM" id="MobiDB-lite"/>
    </source>
</evidence>
<dbReference type="PANTHER" id="PTHR12460">
    <property type="entry name" value="CYCLIN-DEPENDENT KINASE INHIBITOR-RELATED PROTEIN"/>
    <property type="match status" value="1"/>
</dbReference>
<evidence type="ECO:0000313" key="3">
    <source>
        <dbReference type="EMBL" id="CAG9768134.1"/>
    </source>
</evidence>
<dbReference type="InterPro" id="IPR032337">
    <property type="entry name" value="RPRD1A/B_C"/>
</dbReference>
<proteinExistence type="predicted"/>
<evidence type="ECO:0000313" key="4">
    <source>
        <dbReference type="Proteomes" id="UP001152799"/>
    </source>
</evidence>
<name>A0A9N9QJR2_9CUCU</name>
<dbReference type="OrthoDB" id="10069473at2759"/>
<feature type="compositionally biased region" description="Basic and acidic residues" evidence="1">
    <location>
        <begin position="144"/>
        <end position="155"/>
    </location>
</feature>
<protein>
    <recommendedName>
        <fullName evidence="2">CID domain-containing protein</fullName>
    </recommendedName>
</protein>
<sequence>MANGFTESALIKKLADLNSSSQSIQTLALWLIHHRKHYATVVKIWARELIKAQKDRQLTFMFLANDVIQNSRKKGPEYSQEFGSSLIKVFEHMSSSDQSTKNGVSRLLRIWLERGIYSPVLINEFQKAIVLDDDEPVTKKAKTEHKSKSEKSNKEKRVKKKKQVTVEIDGTLETHVRLSPHTPPGDPPEPDELIKAIQELESNIASSDAKTRETITNLPKELSDASTISNIQNREVADKLAVQLDDVISLLTQYNTRLAAEMVCRKKVAGMMKDFLQVQEDLLAQAENSIEESQEKLSKIYGVKKELQAHLQKLPDITQLPDVTHGLAPLPSAENLFMQ</sequence>
<dbReference type="Pfam" id="PF16566">
    <property type="entry name" value="CREPT"/>
    <property type="match status" value="1"/>
</dbReference>
<dbReference type="InterPro" id="IPR006569">
    <property type="entry name" value="CID_dom"/>
</dbReference>
<keyword evidence="4" id="KW-1185">Reference proteome</keyword>
<dbReference type="InterPro" id="IPR008942">
    <property type="entry name" value="ENTH_VHS"/>
</dbReference>
<dbReference type="Gene3D" id="6.10.250.2560">
    <property type="match status" value="1"/>
</dbReference>
<dbReference type="SMART" id="SM00582">
    <property type="entry name" value="RPR"/>
    <property type="match status" value="1"/>
</dbReference>
<dbReference type="PROSITE" id="PS51391">
    <property type="entry name" value="CID"/>
    <property type="match status" value="1"/>
</dbReference>
<dbReference type="AlphaFoldDB" id="A0A9N9QJR2"/>
<feature type="region of interest" description="Disordered" evidence="1">
    <location>
        <begin position="138"/>
        <end position="191"/>
    </location>
</feature>
<feature type="domain" description="CID" evidence="2">
    <location>
        <begin position="2"/>
        <end position="133"/>
    </location>
</feature>
<dbReference type="EMBL" id="OU892280">
    <property type="protein sequence ID" value="CAG9768134.1"/>
    <property type="molecule type" value="Genomic_DNA"/>
</dbReference>
<dbReference type="Gene3D" id="1.25.40.90">
    <property type="match status" value="1"/>
</dbReference>